<dbReference type="GO" id="GO:0043565">
    <property type="term" value="F:sequence-specific DNA binding"/>
    <property type="evidence" value="ECO:0007669"/>
    <property type="project" value="InterPro"/>
</dbReference>
<dbReference type="Gene3D" id="1.10.10.60">
    <property type="entry name" value="Homeodomain-like"/>
    <property type="match status" value="2"/>
</dbReference>
<feature type="domain" description="Response regulatory" evidence="6">
    <location>
        <begin position="3"/>
        <end position="121"/>
    </location>
</feature>
<evidence type="ECO:0000256" key="2">
    <source>
        <dbReference type="ARBA" id="ARBA00023125"/>
    </source>
</evidence>
<dbReference type="SMART" id="SM00448">
    <property type="entry name" value="REC"/>
    <property type="match status" value="1"/>
</dbReference>
<dbReference type="InterPro" id="IPR009057">
    <property type="entry name" value="Homeodomain-like_sf"/>
</dbReference>
<dbReference type="PANTHER" id="PTHR43280:SF2">
    <property type="entry name" value="HTH-TYPE TRANSCRIPTIONAL REGULATOR EXSA"/>
    <property type="match status" value="1"/>
</dbReference>
<dbReference type="PROSITE" id="PS01124">
    <property type="entry name" value="HTH_ARAC_FAMILY_2"/>
    <property type="match status" value="1"/>
</dbReference>
<name>A0A229P4U7_9BACL</name>
<dbReference type="PRINTS" id="PR00032">
    <property type="entry name" value="HTHARAC"/>
</dbReference>
<protein>
    <recommendedName>
        <fullName evidence="9">DNA-binding response regulator</fullName>
    </recommendedName>
</protein>
<proteinExistence type="predicted"/>
<gene>
    <name evidence="7" type="ORF">CGZ75_10175</name>
</gene>
<feature type="modified residue" description="4-aspartylphosphate" evidence="4">
    <location>
        <position position="56"/>
    </location>
</feature>
<evidence type="ECO:0000259" key="6">
    <source>
        <dbReference type="PROSITE" id="PS50110"/>
    </source>
</evidence>
<dbReference type="EMBL" id="NMUQ01000001">
    <property type="protein sequence ID" value="OXM16974.1"/>
    <property type="molecule type" value="Genomic_DNA"/>
</dbReference>
<keyword evidence="4" id="KW-0597">Phosphoprotein</keyword>
<dbReference type="GO" id="GO:0003700">
    <property type="term" value="F:DNA-binding transcription factor activity"/>
    <property type="evidence" value="ECO:0007669"/>
    <property type="project" value="InterPro"/>
</dbReference>
<dbReference type="CDD" id="cd17536">
    <property type="entry name" value="REC_YesN-like"/>
    <property type="match status" value="1"/>
</dbReference>
<dbReference type="InterPro" id="IPR001789">
    <property type="entry name" value="Sig_transdc_resp-reg_receiver"/>
</dbReference>
<evidence type="ECO:0000259" key="5">
    <source>
        <dbReference type="PROSITE" id="PS01124"/>
    </source>
</evidence>
<dbReference type="Pfam" id="PF12833">
    <property type="entry name" value="HTH_18"/>
    <property type="match status" value="1"/>
</dbReference>
<dbReference type="PANTHER" id="PTHR43280">
    <property type="entry name" value="ARAC-FAMILY TRANSCRIPTIONAL REGULATOR"/>
    <property type="match status" value="1"/>
</dbReference>
<reference evidence="7 8" key="1">
    <citation type="submission" date="2017-07" db="EMBL/GenBank/DDBJ databases">
        <title>Paenibacillus herberti R33 genome sequencing and assembly.</title>
        <authorList>
            <person name="Su W."/>
        </authorList>
    </citation>
    <scope>NUCLEOTIDE SEQUENCE [LARGE SCALE GENOMIC DNA]</scope>
    <source>
        <strain evidence="7 8">R33</strain>
    </source>
</reference>
<evidence type="ECO:0000313" key="7">
    <source>
        <dbReference type="EMBL" id="OXM16974.1"/>
    </source>
</evidence>
<dbReference type="PROSITE" id="PS50110">
    <property type="entry name" value="RESPONSE_REGULATORY"/>
    <property type="match status" value="1"/>
</dbReference>
<evidence type="ECO:0000313" key="8">
    <source>
        <dbReference type="Proteomes" id="UP000215145"/>
    </source>
</evidence>
<keyword evidence="2" id="KW-0238">DNA-binding</keyword>
<dbReference type="InterPro" id="IPR018060">
    <property type="entry name" value="HTH_AraC"/>
</dbReference>
<dbReference type="GO" id="GO:0000160">
    <property type="term" value="P:phosphorelay signal transduction system"/>
    <property type="evidence" value="ECO:0007669"/>
    <property type="project" value="InterPro"/>
</dbReference>
<dbReference type="RefSeq" id="WP_089524055.1">
    <property type="nucleotide sequence ID" value="NZ_NMUQ01000001.1"/>
</dbReference>
<evidence type="ECO:0000256" key="3">
    <source>
        <dbReference type="ARBA" id="ARBA00023163"/>
    </source>
</evidence>
<organism evidence="7 8">
    <name type="scientific">Paenibacillus herberti</name>
    <dbReference type="NCBI Taxonomy" id="1619309"/>
    <lineage>
        <taxon>Bacteria</taxon>
        <taxon>Bacillati</taxon>
        <taxon>Bacillota</taxon>
        <taxon>Bacilli</taxon>
        <taxon>Bacillales</taxon>
        <taxon>Paenibacillaceae</taxon>
        <taxon>Paenibacillus</taxon>
    </lineage>
</organism>
<dbReference type="SUPFAM" id="SSF52172">
    <property type="entry name" value="CheY-like"/>
    <property type="match status" value="1"/>
</dbReference>
<evidence type="ECO:0008006" key="9">
    <source>
        <dbReference type="Google" id="ProtNLM"/>
    </source>
</evidence>
<dbReference type="InterPro" id="IPR018062">
    <property type="entry name" value="HTH_AraC-typ_CS"/>
</dbReference>
<dbReference type="InterPro" id="IPR020449">
    <property type="entry name" value="Tscrpt_reg_AraC-type_HTH"/>
</dbReference>
<comment type="caution">
    <text evidence="7">The sequence shown here is derived from an EMBL/GenBank/DDBJ whole genome shotgun (WGS) entry which is preliminary data.</text>
</comment>
<keyword evidence="3" id="KW-0804">Transcription</keyword>
<feature type="domain" description="HTH araC/xylS-type" evidence="5">
    <location>
        <begin position="160"/>
        <end position="258"/>
    </location>
</feature>
<evidence type="ECO:0000256" key="4">
    <source>
        <dbReference type="PROSITE-ProRule" id="PRU00169"/>
    </source>
</evidence>
<sequence length="262" mass="30259">MYNLLIVDDEPLICEGIRSKIIRMNRSDIRGIRIAHDGREAMDLVNAAPPDIIITDIKMPKMDGITLLKSLSKERPSIKFIILSGYGDYEYVREAFKYGASDYLLKPVSFLDLSDQLQLVMEHFESEEMEESVPVAVIEEIISSKQEVRQKVGEGRSVIDLAKAYIRQNYRTNLQLAEVANRYSMNYSYFSSLFKKETGMTFTSFLTKIRMEEACRLLRDPTQRVKEVAESVGYDNAHHFSRAFKNVYRFSPNQFRSGLYVD</sequence>
<keyword evidence="8" id="KW-1185">Reference proteome</keyword>
<dbReference type="Proteomes" id="UP000215145">
    <property type="component" value="Unassembled WGS sequence"/>
</dbReference>
<dbReference type="PROSITE" id="PS00041">
    <property type="entry name" value="HTH_ARAC_FAMILY_1"/>
    <property type="match status" value="1"/>
</dbReference>
<dbReference type="InterPro" id="IPR011006">
    <property type="entry name" value="CheY-like_superfamily"/>
</dbReference>
<dbReference type="SUPFAM" id="SSF46689">
    <property type="entry name" value="Homeodomain-like"/>
    <property type="match status" value="2"/>
</dbReference>
<dbReference type="SMART" id="SM00342">
    <property type="entry name" value="HTH_ARAC"/>
    <property type="match status" value="1"/>
</dbReference>
<keyword evidence="1" id="KW-0805">Transcription regulation</keyword>
<dbReference type="OrthoDB" id="1973584at2"/>
<dbReference type="Pfam" id="PF00072">
    <property type="entry name" value="Response_reg"/>
    <property type="match status" value="1"/>
</dbReference>
<accession>A0A229P4U7</accession>
<dbReference type="AlphaFoldDB" id="A0A229P4U7"/>
<evidence type="ECO:0000256" key="1">
    <source>
        <dbReference type="ARBA" id="ARBA00023015"/>
    </source>
</evidence>
<dbReference type="Gene3D" id="3.40.50.2300">
    <property type="match status" value="1"/>
</dbReference>